<name>A0A6I3RXX6_9BURK</name>
<evidence type="ECO:0000259" key="5">
    <source>
        <dbReference type="Pfam" id="PF07992"/>
    </source>
</evidence>
<dbReference type="SUPFAM" id="SSF51971">
    <property type="entry name" value="Nucleotide-binding domain"/>
    <property type="match status" value="1"/>
</dbReference>
<dbReference type="NCBIfam" id="TIGR01317">
    <property type="entry name" value="GOGAT_sm_gam"/>
    <property type="match status" value="1"/>
</dbReference>
<proteinExistence type="predicted"/>
<organism evidence="7 8">
    <name type="scientific">Parasutterella excrementihominis</name>
    <dbReference type="NCBI Taxonomy" id="487175"/>
    <lineage>
        <taxon>Bacteria</taxon>
        <taxon>Pseudomonadati</taxon>
        <taxon>Pseudomonadota</taxon>
        <taxon>Betaproteobacteria</taxon>
        <taxon>Burkholderiales</taxon>
        <taxon>Sutterellaceae</taxon>
        <taxon>Parasutterella</taxon>
    </lineage>
</organism>
<keyword evidence="2 7" id="KW-0560">Oxidoreductase</keyword>
<evidence type="ECO:0000256" key="1">
    <source>
        <dbReference type="ARBA" id="ARBA00022605"/>
    </source>
</evidence>
<keyword evidence="1" id="KW-0028">Amino-acid biosynthesis</keyword>
<dbReference type="InterPro" id="IPR036188">
    <property type="entry name" value="FAD/NAD-bd_sf"/>
</dbReference>
<dbReference type="PRINTS" id="PR00419">
    <property type="entry name" value="ADXRDTASE"/>
</dbReference>
<dbReference type="InterPro" id="IPR023753">
    <property type="entry name" value="FAD/NAD-binding_dom"/>
</dbReference>
<evidence type="ECO:0000256" key="3">
    <source>
        <dbReference type="ARBA" id="ARBA00023164"/>
    </source>
</evidence>
<evidence type="ECO:0000313" key="7">
    <source>
        <dbReference type="EMBL" id="MTU42652.1"/>
    </source>
</evidence>
<dbReference type="PANTHER" id="PTHR43100">
    <property type="entry name" value="GLUTAMATE SYNTHASE [NADPH] SMALL CHAIN"/>
    <property type="match status" value="1"/>
</dbReference>
<dbReference type="InterPro" id="IPR009051">
    <property type="entry name" value="Helical_ferredxn"/>
</dbReference>
<dbReference type="Pfam" id="PF14691">
    <property type="entry name" value="Fer4_20"/>
    <property type="match status" value="1"/>
</dbReference>
<feature type="domain" description="Dihydroprymidine dehydrogenase" evidence="6">
    <location>
        <begin position="24"/>
        <end position="131"/>
    </location>
</feature>
<dbReference type="GeneID" id="43349275"/>
<evidence type="ECO:0000313" key="8">
    <source>
        <dbReference type="Proteomes" id="UP000462362"/>
    </source>
</evidence>
<dbReference type="PANTHER" id="PTHR43100:SF1">
    <property type="entry name" value="GLUTAMATE SYNTHASE [NADPH] SMALL CHAIN"/>
    <property type="match status" value="1"/>
</dbReference>
<dbReference type="AlphaFoldDB" id="A0A6I3RXX6"/>
<gene>
    <name evidence="7" type="primary">gltD</name>
    <name evidence="7" type="ORF">GMD42_03245</name>
</gene>
<comment type="caution">
    <text evidence="7">The sequence shown here is derived from an EMBL/GenBank/DDBJ whole genome shotgun (WGS) entry which is preliminary data.</text>
</comment>
<evidence type="ECO:0000259" key="6">
    <source>
        <dbReference type="Pfam" id="PF14691"/>
    </source>
</evidence>
<feature type="domain" description="FAD/NAD(P)-binding" evidence="5">
    <location>
        <begin position="145"/>
        <end position="337"/>
    </location>
</feature>
<dbReference type="InterPro" id="IPR051394">
    <property type="entry name" value="Glutamate_Synthase"/>
</dbReference>
<evidence type="ECO:0000256" key="4">
    <source>
        <dbReference type="ARBA" id="ARBA00029440"/>
    </source>
</evidence>
<evidence type="ECO:0000256" key="2">
    <source>
        <dbReference type="ARBA" id="ARBA00023002"/>
    </source>
</evidence>
<dbReference type="GO" id="GO:0016639">
    <property type="term" value="F:oxidoreductase activity, acting on the CH-NH2 group of donors, NAD or NADP as acceptor"/>
    <property type="evidence" value="ECO:0007669"/>
    <property type="project" value="InterPro"/>
</dbReference>
<dbReference type="Gene3D" id="3.50.50.60">
    <property type="entry name" value="FAD/NAD(P)-binding domain"/>
    <property type="match status" value="2"/>
</dbReference>
<dbReference type="EMBL" id="WNCL01000006">
    <property type="protein sequence ID" value="MTU42652.1"/>
    <property type="molecule type" value="Genomic_DNA"/>
</dbReference>
<dbReference type="InterPro" id="IPR006005">
    <property type="entry name" value="Glut_synth_ssu1"/>
</dbReference>
<dbReference type="GO" id="GO:0051536">
    <property type="term" value="F:iron-sulfur cluster binding"/>
    <property type="evidence" value="ECO:0007669"/>
    <property type="project" value="InterPro"/>
</dbReference>
<sequence length="492" mass="54799">MGKVTGFMEFERLEQAHEPVAQRKTHFREFITPLSQQEAKQQAARCMDCGTPFCTFSCPLHNVAPEFNDLVYNEDWEKAYHVLSSTNNFPEFTSRVCPALCENGCIMNYTQRAMGVKSIERAIITNAWNQGWVKPEPPKEHKDKSVAVVGSGPAGLACAQQLARMGYAVTVFEKNKRPGGLLRYGIPDFKLDKSLIDRRIAQMENEGVQFRCSTSIGVPDHPHGIWNDSERTIDVSELLRDFSVVVLAVGSETPRDLQVKGRDLKGIHFALEYLPVQNKHNASEPFDEDISAKDRKVLIIGGGDTGSDCLGTAIRQGAEKVLQIDLGPKPPETYDKSMVWPNWPAVMRTSTSQEEGGERDYAISTKEFLSDGEGRVRGVKAVRLEWMKDPVTGRRTFKEIPDSEFEIESDLVLLAMGFLHPSSPVMDAFGVQTDMRGNAQAAYEGKDAFRTNVPKVFAAGDCRRGQSLVVRALAEGRRCAEAVDKFLSDEQN</sequence>
<dbReference type="Gene3D" id="1.10.1060.10">
    <property type="entry name" value="Alpha-helical ferredoxin"/>
    <property type="match status" value="1"/>
</dbReference>
<dbReference type="EC" id="1.4.1.-" evidence="7"/>
<dbReference type="Pfam" id="PF07992">
    <property type="entry name" value="Pyr_redox_2"/>
    <property type="match status" value="2"/>
</dbReference>
<feature type="domain" description="FAD/NAD(P)-binding" evidence="5">
    <location>
        <begin position="400"/>
        <end position="476"/>
    </location>
</feature>
<accession>A0A6I3RXX6</accession>
<reference evidence="7 8" key="1">
    <citation type="journal article" date="2019" name="Nat. Med.">
        <title>A library of human gut bacterial isolates paired with longitudinal multiomics data enables mechanistic microbiome research.</title>
        <authorList>
            <person name="Poyet M."/>
            <person name="Groussin M."/>
            <person name="Gibbons S.M."/>
            <person name="Avila-Pacheco J."/>
            <person name="Jiang X."/>
            <person name="Kearney S.M."/>
            <person name="Perrotta A.R."/>
            <person name="Berdy B."/>
            <person name="Zhao S."/>
            <person name="Lieberman T.D."/>
            <person name="Swanson P.K."/>
            <person name="Smith M."/>
            <person name="Roesemann S."/>
            <person name="Alexander J.E."/>
            <person name="Rich S.A."/>
            <person name="Livny J."/>
            <person name="Vlamakis H."/>
            <person name="Clish C."/>
            <person name="Bullock K."/>
            <person name="Deik A."/>
            <person name="Scott J."/>
            <person name="Pierce K.A."/>
            <person name="Xavier R.J."/>
            <person name="Alm E.J."/>
        </authorList>
    </citation>
    <scope>NUCLEOTIDE SEQUENCE [LARGE SCALE GENOMIC DNA]</scope>
    <source>
        <strain evidence="7 8">BIOML-A2</strain>
    </source>
</reference>
<keyword evidence="3" id="KW-0314">Glutamate biosynthesis</keyword>
<dbReference type="SUPFAM" id="SSF46548">
    <property type="entry name" value="alpha-helical ferredoxin"/>
    <property type="match status" value="1"/>
</dbReference>
<dbReference type="RefSeq" id="WP_008864574.1">
    <property type="nucleotide sequence ID" value="NZ_CAJUON010000003.1"/>
</dbReference>
<comment type="pathway">
    <text evidence="4">Amino-acid biosynthesis.</text>
</comment>
<dbReference type="GO" id="GO:0006537">
    <property type="term" value="P:glutamate biosynthetic process"/>
    <property type="evidence" value="ECO:0007669"/>
    <property type="project" value="UniProtKB-KW"/>
</dbReference>
<dbReference type="InterPro" id="IPR028261">
    <property type="entry name" value="DPD_II"/>
</dbReference>
<protein>
    <submittedName>
        <fullName evidence="7">Glutamate synthase small subunit</fullName>
        <ecNumber evidence="7">1.4.1.-</ecNumber>
    </submittedName>
</protein>
<dbReference type="Proteomes" id="UP000462362">
    <property type="component" value="Unassembled WGS sequence"/>
</dbReference>